<proteinExistence type="predicted"/>
<dbReference type="Proteomes" id="UP000828390">
    <property type="component" value="Unassembled WGS sequence"/>
</dbReference>
<reference evidence="1" key="2">
    <citation type="submission" date="2020-11" db="EMBL/GenBank/DDBJ databases">
        <authorList>
            <person name="McCartney M.A."/>
            <person name="Auch B."/>
            <person name="Kono T."/>
            <person name="Mallez S."/>
            <person name="Becker A."/>
            <person name="Gohl D.M."/>
            <person name="Silverstein K.A.T."/>
            <person name="Koren S."/>
            <person name="Bechman K.B."/>
            <person name="Herman A."/>
            <person name="Abrahante J.E."/>
            <person name="Garbe J."/>
        </authorList>
    </citation>
    <scope>NUCLEOTIDE SEQUENCE</scope>
    <source>
        <strain evidence="1">Duluth1</strain>
        <tissue evidence="1">Whole animal</tissue>
    </source>
</reference>
<evidence type="ECO:0000313" key="2">
    <source>
        <dbReference type="Proteomes" id="UP000828390"/>
    </source>
</evidence>
<protein>
    <submittedName>
        <fullName evidence="1">Uncharacterized protein</fullName>
    </submittedName>
</protein>
<sequence>MTSSRIEMLTQNLNHTTDPGWRAQLAVHMYILWTCHNNTCVQEIILHSARSLY</sequence>
<accession>A0A9D4REA1</accession>
<dbReference type="AlphaFoldDB" id="A0A9D4REA1"/>
<comment type="caution">
    <text evidence="1">The sequence shown here is derived from an EMBL/GenBank/DDBJ whole genome shotgun (WGS) entry which is preliminary data.</text>
</comment>
<dbReference type="EMBL" id="JAIWYP010000002">
    <property type="protein sequence ID" value="KAH3863432.1"/>
    <property type="molecule type" value="Genomic_DNA"/>
</dbReference>
<evidence type="ECO:0000313" key="1">
    <source>
        <dbReference type="EMBL" id="KAH3863432.1"/>
    </source>
</evidence>
<keyword evidence="2" id="KW-1185">Reference proteome</keyword>
<organism evidence="1 2">
    <name type="scientific">Dreissena polymorpha</name>
    <name type="common">Zebra mussel</name>
    <name type="synonym">Mytilus polymorpha</name>
    <dbReference type="NCBI Taxonomy" id="45954"/>
    <lineage>
        <taxon>Eukaryota</taxon>
        <taxon>Metazoa</taxon>
        <taxon>Spiralia</taxon>
        <taxon>Lophotrochozoa</taxon>
        <taxon>Mollusca</taxon>
        <taxon>Bivalvia</taxon>
        <taxon>Autobranchia</taxon>
        <taxon>Heteroconchia</taxon>
        <taxon>Euheterodonta</taxon>
        <taxon>Imparidentia</taxon>
        <taxon>Neoheterodontei</taxon>
        <taxon>Myida</taxon>
        <taxon>Dreissenoidea</taxon>
        <taxon>Dreissenidae</taxon>
        <taxon>Dreissena</taxon>
    </lineage>
</organism>
<gene>
    <name evidence="1" type="ORF">DPMN_026420</name>
</gene>
<reference evidence="1" key="1">
    <citation type="journal article" date="2019" name="bioRxiv">
        <title>The Genome of the Zebra Mussel, Dreissena polymorpha: A Resource for Invasive Species Research.</title>
        <authorList>
            <person name="McCartney M.A."/>
            <person name="Auch B."/>
            <person name="Kono T."/>
            <person name="Mallez S."/>
            <person name="Zhang Y."/>
            <person name="Obille A."/>
            <person name="Becker A."/>
            <person name="Abrahante J.E."/>
            <person name="Garbe J."/>
            <person name="Badalamenti J.P."/>
            <person name="Herman A."/>
            <person name="Mangelson H."/>
            <person name="Liachko I."/>
            <person name="Sullivan S."/>
            <person name="Sone E.D."/>
            <person name="Koren S."/>
            <person name="Silverstein K.A.T."/>
            <person name="Beckman K.B."/>
            <person name="Gohl D.M."/>
        </authorList>
    </citation>
    <scope>NUCLEOTIDE SEQUENCE</scope>
    <source>
        <strain evidence="1">Duluth1</strain>
        <tissue evidence="1">Whole animal</tissue>
    </source>
</reference>
<name>A0A9D4REA1_DREPO</name>